<dbReference type="AlphaFoldDB" id="A0A852T890"/>
<comment type="similarity">
    <text evidence="1">Belongs to the pseudomonas-type ThrB family.</text>
</comment>
<reference evidence="4" key="2">
    <citation type="submission" date="2020-08" db="EMBL/GenBank/DDBJ databases">
        <title>The Agave Microbiome: Exploring the role of microbial communities in plant adaptations to desert environments.</title>
        <authorList>
            <person name="Partida-Martinez L.P."/>
        </authorList>
    </citation>
    <scope>NUCLEOTIDE SEQUENCE [LARGE SCALE GENOMIC DNA]</scope>
    <source>
        <strain evidence="4">AT2.8</strain>
    </source>
</reference>
<dbReference type="Proteomes" id="UP000548423">
    <property type="component" value="Unassembled WGS sequence"/>
</dbReference>
<dbReference type="SUPFAM" id="SSF56112">
    <property type="entry name" value="Protein kinase-like (PK-like)"/>
    <property type="match status" value="1"/>
</dbReference>
<organism evidence="3 4">
    <name type="scientific">Neobacillus niacini</name>
    <dbReference type="NCBI Taxonomy" id="86668"/>
    <lineage>
        <taxon>Bacteria</taxon>
        <taxon>Bacillati</taxon>
        <taxon>Bacillota</taxon>
        <taxon>Bacilli</taxon>
        <taxon>Bacillales</taxon>
        <taxon>Bacillaceae</taxon>
        <taxon>Neobacillus</taxon>
    </lineage>
</organism>
<dbReference type="GO" id="GO:0009088">
    <property type="term" value="P:threonine biosynthetic process"/>
    <property type="evidence" value="ECO:0007669"/>
    <property type="project" value="TreeGrafter"/>
</dbReference>
<proteinExistence type="inferred from homology"/>
<dbReference type="PANTHER" id="PTHR21064:SF6">
    <property type="entry name" value="AMINOGLYCOSIDE PHOSPHOTRANSFERASE DOMAIN-CONTAINING PROTEIN"/>
    <property type="match status" value="1"/>
</dbReference>
<feature type="domain" description="Aminoglycoside phosphotransferase" evidence="2">
    <location>
        <begin position="17"/>
        <end position="218"/>
    </location>
</feature>
<protein>
    <submittedName>
        <fullName evidence="3">Ser/Thr protein kinase RdoA (MazF antagonist)</fullName>
    </submittedName>
</protein>
<comment type="caution">
    <text evidence="3">The sequence shown here is derived from an EMBL/GenBank/DDBJ whole genome shotgun (WGS) entry which is preliminary data.</text>
</comment>
<accession>A0A852T890</accession>
<reference evidence="4" key="1">
    <citation type="submission" date="2020-07" db="EMBL/GenBank/DDBJ databases">
        <authorList>
            <person name="Partida-Martinez L."/>
            <person name="Huntemann M."/>
            <person name="Clum A."/>
            <person name="Wang J."/>
            <person name="Palaniappan K."/>
            <person name="Ritter S."/>
            <person name="Chen I.-M."/>
            <person name="Stamatis D."/>
            <person name="Reddy T."/>
            <person name="O'Malley R."/>
            <person name="Daum C."/>
            <person name="Shapiro N."/>
            <person name="Ivanova N."/>
            <person name="Kyrpides N."/>
            <person name="Woyke T."/>
        </authorList>
    </citation>
    <scope>NUCLEOTIDE SEQUENCE [LARGE SCALE GENOMIC DNA]</scope>
    <source>
        <strain evidence="4">AT2.8</strain>
    </source>
</reference>
<dbReference type="GO" id="GO:0004413">
    <property type="term" value="F:homoserine kinase activity"/>
    <property type="evidence" value="ECO:0007669"/>
    <property type="project" value="TreeGrafter"/>
</dbReference>
<keyword evidence="3" id="KW-0808">Transferase</keyword>
<dbReference type="PANTHER" id="PTHR21064">
    <property type="entry name" value="AMINOGLYCOSIDE PHOSPHOTRANSFERASE DOMAIN-CONTAINING PROTEIN-RELATED"/>
    <property type="match status" value="1"/>
</dbReference>
<dbReference type="EMBL" id="JACCBX010000002">
    <property type="protein sequence ID" value="NYE04026.1"/>
    <property type="molecule type" value="Genomic_DNA"/>
</dbReference>
<evidence type="ECO:0000313" key="3">
    <source>
        <dbReference type="EMBL" id="NYE04026.1"/>
    </source>
</evidence>
<evidence type="ECO:0000313" key="4">
    <source>
        <dbReference type="Proteomes" id="UP000548423"/>
    </source>
</evidence>
<sequence length="321" mass="37644">MITDFILRLYGYTEGKIVPINDGFHNTVYSHGNLIFRVSPSNRRKQVDIMNELAFIKGLWENGVPVSLPVKSLNKKLIEPISSNHFVVAFEKAKGTSIDVTKTEVWNDDLFYRWGNIMGRMHSAGKKIKIDRPIWTVQEPDLLKLFPKITSETIAEKYKQLLMQLAMFPLTPDLFGLIHNDFHQGNMFVNETRLTVFDFDDCAYHWLAYDLATSFYHAYWQASSFTPEHTQFSSEFWMHFLRGYQQEHTLSKELILQIPIFLKIREIFLYTLFLEMWDWGHLQDWQSYTLSNLKNNIESGKPYSNVNFTEIIDNFGLGTIK</sequence>
<name>A0A852T890_9BACI</name>
<dbReference type="InterPro" id="IPR011009">
    <property type="entry name" value="Kinase-like_dom_sf"/>
</dbReference>
<keyword evidence="3" id="KW-0418">Kinase</keyword>
<dbReference type="Pfam" id="PF01636">
    <property type="entry name" value="APH"/>
    <property type="match status" value="1"/>
</dbReference>
<evidence type="ECO:0000259" key="2">
    <source>
        <dbReference type="Pfam" id="PF01636"/>
    </source>
</evidence>
<evidence type="ECO:0000256" key="1">
    <source>
        <dbReference type="ARBA" id="ARBA00038240"/>
    </source>
</evidence>
<gene>
    <name evidence="3" type="ORF">F4694_000770</name>
</gene>
<dbReference type="InterPro" id="IPR050249">
    <property type="entry name" value="Pseudomonas-type_ThrB"/>
</dbReference>
<dbReference type="Gene3D" id="3.90.1200.10">
    <property type="match status" value="1"/>
</dbReference>
<dbReference type="InterPro" id="IPR002575">
    <property type="entry name" value="Aminoglycoside_PTrfase"/>
</dbReference>